<dbReference type="STRING" id="1246637.MTBBW1_2320015"/>
<dbReference type="PANTHER" id="PTHR31689">
    <property type="entry name" value="DIAMINOPIMELATE EPIMERASE, CHLOROPLASTIC"/>
    <property type="match status" value="1"/>
</dbReference>
<proteinExistence type="inferred from homology"/>
<dbReference type="InterPro" id="IPR001653">
    <property type="entry name" value="DAP_epimerase_DapF"/>
</dbReference>
<dbReference type="Pfam" id="PF01678">
    <property type="entry name" value="DAP_epimerase"/>
    <property type="match status" value="1"/>
</dbReference>
<dbReference type="Gene3D" id="3.10.310.10">
    <property type="entry name" value="Diaminopimelate Epimerase, Chain A, domain 1"/>
    <property type="match status" value="2"/>
</dbReference>
<evidence type="ECO:0000256" key="3">
    <source>
        <dbReference type="NCBIfam" id="TIGR00652"/>
    </source>
</evidence>
<evidence type="ECO:0000313" key="4">
    <source>
        <dbReference type="EMBL" id="SLM30599.1"/>
    </source>
</evidence>
<reference evidence="4 5" key="1">
    <citation type="submission" date="2017-03" db="EMBL/GenBank/DDBJ databases">
        <authorList>
            <person name="Afonso C.L."/>
            <person name="Miller P.J."/>
            <person name="Scott M.A."/>
            <person name="Spackman E."/>
            <person name="Goraichik I."/>
            <person name="Dimitrov K.M."/>
            <person name="Suarez D.L."/>
            <person name="Swayne D.E."/>
        </authorList>
    </citation>
    <scope>NUCLEOTIDE SEQUENCE [LARGE SCALE GENOMIC DNA]</scope>
    <source>
        <strain evidence="4">PRJEB14757</strain>
    </source>
</reference>
<protein>
    <recommendedName>
        <fullName evidence="3">Diaminopimelate epimerase</fullName>
        <ecNumber evidence="3">5.1.1.7</ecNumber>
    </recommendedName>
</protein>
<evidence type="ECO:0000256" key="2">
    <source>
        <dbReference type="ARBA" id="ARBA00023235"/>
    </source>
</evidence>
<dbReference type="EMBL" id="FWEV01000149">
    <property type="protein sequence ID" value="SLM30599.1"/>
    <property type="molecule type" value="Genomic_DNA"/>
</dbReference>
<dbReference type="AlphaFoldDB" id="A0A1W1HDP8"/>
<dbReference type="PANTHER" id="PTHR31689:SF0">
    <property type="entry name" value="DIAMINOPIMELATE EPIMERASE"/>
    <property type="match status" value="1"/>
</dbReference>
<gene>
    <name evidence="4" type="ORF">MTBBW1_2320015</name>
</gene>
<dbReference type="GO" id="GO:0008837">
    <property type="term" value="F:diaminopimelate epimerase activity"/>
    <property type="evidence" value="ECO:0007669"/>
    <property type="project" value="UniProtKB-UniRule"/>
</dbReference>
<organism evidence="4 5">
    <name type="scientific">Desulfamplus magnetovallimortis</name>
    <dbReference type="NCBI Taxonomy" id="1246637"/>
    <lineage>
        <taxon>Bacteria</taxon>
        <taxon>Pseudomonadati</taxon>
        <taxon>Thermodesulfobacteriota</taxon>
        <taxon>Desulfobacteria</taxon>
        <taxon>Desulfobacterales</taxon>
        <taxon>Desulfobacteraceae</taxon>
        <taxon>Desulfamplus</taxon>
    </lineage>
</organism>
<dbReference type="RefSeq" id="WP_080808800.1">
    <property type="nucleotide sequence ID" value="NZ_LT828562.1"/>
</dbReference>
<evidence type="ECO:0000256" key="1">
    <source>
        <dbReference type="ARBA" id="ARBA00010219"/>
    </source>
</evidence>
<dbReference type="GO" id="GO:0005829">
    <property type="term" value="C:cytosol"/>
    <property type="evidence" value="ECO:0007669"/>
    <property type="project" value="TreeGrafter"/>
</dbReference>
<dbReference type="Proteomes" id="UP000191931">
    <property type="component" value="Unassembled WGS sequence"/>
</dbReference>
<evidence type="ECO:0000313" key="5">
    <source>
        <dbReference type="Proteomes" id="UP000191931"/>
    </source>
</evidence>
<keyword evidence="2 4" id="KW-0413">Isomerase</keyword>
<dbReference type="GO" id="GO:0009089">
    <property type="term" value="P:lysine biosynthetic process via diaminopimelate"/>
    <property type="evidence" value="ECO:0007669"/>
    <property type="project" value="UniProtKB-UniRule"/>
</dbReference>
<accession>A0A1W1HDP8</accession>
<comment type="similarity">
    <text evidence="1">Belongs to the diaminopimelate epimerase family.</text>
</comment>
<dbReference type="NCBIfam" id="TIGR00652">
    <property type="entry name" value="DapF"/>
    <property type="match status" value="1"/>
</dbReference>
<dbReference type="EC" id="5.1.1.7" evidence="3"/>
<name>A0A1W1HDP8_9BACT</name>
<dbReference type="SUPFAM" id="SSF54506">
    <property type="entry name" value="Diaminopimelate epimerase-like"/>
    <property type="match status" value="2"/>
</dbReference>
<keyword evidence="5" id="KW-1185">Reference proteome</keyword>
<dbReference type="OrthoDB" id="9805408at2"/>
<sequence length="376" mass="43082">MRLNNHNKDWQNIPFHKLSSCGNNFIFVDETCEEYLSESDKSLFAKNVLDANFGVGADGFIIIQQSVPEVLSEINKFRCYWQNEPFLPDADYIFRMFEPNGDESLCCGNGLICIAYYLYQLKGALFSRVITEIPNKAFKIRTLGYNEKTNRAWVNMGTPERIPPFLAKVENSLLRNSVVKKVVFEIDPACKYRSDIPDTDLLSLAGYLVFTGEPHLVFLSESKVGCVDKTIKNDVDTGCGNIVYTIGKYFNNQLRDIFPYGININFVRYIKDGHLIEHRCFERGIEKETLACGTGMVASAFVLYTLGIFDCDFVKMHPYTCRQYRPDIEAGIEIRNSEYLLQCLPFWICTGEYRFVKQMHSCTTTAESETIFIDNV</sequence>